<dbReference type="Proteomes" id="UP001586593">
    <property type="component" value="Unassembled WGS sequence"/>
</dbReference>
<name>A0ABR3W1B5_9PEZI</name>
<comment type="caution">
    <text evidence="2">The sequence shown here is derived from an EMBL/GenBank/DDBJ whole genome shotgun (WGS) entry which is preliminary data.</text>
</comment>
<protein>
    <submittedName>
        <fullName evidence="2">Uncharacterized protein</fullName>
    </submittedName>
</protein>
<feature type="region of interest" description="Disordered" evidence="1">
    <location>
        <begin position="95"/>
        <end position="126"/>
    </location>
</feature>
<evidence type="ECO:0000313" key="2">
    <source>
        <dbReference type="EMBL" id="KAL1850679.1"/>
    </source>
</evidence>
<evidence type="ECO:0000313" key="3">
    <source>
        <dbReference type="Proteomes" id="UP001586593"/>
    </source>
</evidence>
<sequence>MPTCPKTPGIHDTVSPSCTLAFLAVNFHPSAPCRLHGAAGFSSYCSQQREDQGAVQEDSLCVGCRGRRAQQLRHGAQDPVRALLAELTLKVRSSSRPSCLPSAPVQHCHHHREHSTDGSDRLTQIS</sequence>
<gene>
    <name evidence="2" type="ORF">VTK73DRAFT_9636</name>
</gene>
<dbReference type="EMBL" id="JAZHXJ010000821">
    <property type="protein sequence ID" value="KAL1850679.1"/>
    <property type="molecule type" value="Genomic_DNA"/>
</dbReference>
<organism evidence="2 3">
    <name type="scientific">Phialemonium thermophilum</name>
    <dbReference type="NCBI Taxonomy" id="223376"/>
    <lineage>
        <taxon>Eukaryota</taxon>
        <taxon>Fungi</taxon>
        <taxon>Dikarya</taxon>
        <taxon>Ascomycota</taxon>
        <taxon>Pezizomycotina</taxon>
        <taxon>Sordariomycetes</taxon>
        <taxon>Sordariomycetidae</taxon>
        <taxon>Cephalothecales</taxon>
        <taxon>Cephalothecaceae</taxon>
        <taxon>Phialemonium</taxon>
    </lineage>
</organism>
<keyword evidence="3" id="KW-1185">Reference proteome</keyword>
<proteinExistence type="predicted"/>
<evidence type="ECO:0000256" key="1">
    <source>
        <dbReference type="SAM" id="MobiDB-lite"/>
    </source>
</evidence>
<accession>A0ABR3W1B5</accession>
<reference evidence="2 3" key="1">
    <citation type="journal article" date="2024" name="Commun. Biol.">
        <title>Comparative genomic analysis of thermophilic fungi reveals convergent evolutionary adaptations and gene losses.</title>
        <authorList>
            <person name="Steindorff A.S."/>
            <person name="Aguilar-Pontes M.V."/>
            <person name="Robinson A.J."/>
            <person name="Andreopoulos B."/>
            <person name="LaButti K."/>
            <person name="Kuo A."/>
            <person name="Mondo S."/>
            <person name="Riley R."/>
            <person name="Otillar R."/>
            <person name="Haridas S."/>
            <person name="Lipzen A."/>
            <person name="Grimwood J."/>
            <person name="Schmutz J."/>
            <person name="Clum A."/>
            <person name="Reid I.D."/>
            <person name="Moisan M.C."/>
            <person name="Butler G."/>
            <person name="Nguyen T.T.M."/>
            <person name="Dewar K."/>
            <person name="Conant G."/>
            <person name="Drula E."/>
            <person name="Henrissat B."/>
            <person name="Hansel C."/>
            <person name="Singer S."/>
            <person name="Hutchinson M.I."/>
            <person name="de Vries R.P."/>
            <person name="Natvig D.O."/>
            <person name="Powell A.J."/>
            <person name="Tsang A."/>
            <person name="Grigoriev I.V."/>
        </authorList>
    </citation>
    <scope>NUCLEOTIDE SEQUENCE [LARGE SCALE GENOMIC DNA]</scope>
    <source>
        <strain evidence="2 3">ATCC 24622</strain>
    </source>
</reference>